<dbReference type="InterPro" id="IPR057336">
    <property type="entry name" value="GerAC_N"/>
</dbReference>
<evidence type="ECO:0000256" key="1">
    <source>
        <dbReference type="ARBA" id="ARBA00004635"/>
    </source>
</evidence>
<evidence type="ECO:0000256" key="6">
    <source>
        <dbReference type="ARBA" id="ARBA00023139"/>
    </source>
</evidence>
<comment type="subcellular location">
    <subcellularLocation>
        <location evidence="1">Membrane</location>
        <topology evidence="1">Lipid-anchor</topology>
    </subcellularLocation>
</comment>
<dbReference type="GO" id="GO:0016020">
    <property type="term" value="C:membrane"/>
    <property type="evidence" value="ECO:0007669"/>
    <property type="project" value="UniProtKB-SubCell"/>
</dbReference>
<keyword evidence="5" id="KW-0472">Membrane</keyword>
<keyword evidence="3" id="KW-0309">Germination</keyword>
<evidence type="ECO:0000259" key="10">
    <source>
        <dbReference type="Pfam" id="PF25198"/>
    </source>
</evidence>
<evidence type="ECO:0000313" key="12">
    <source>
        <dbReference type="Proteomes" id="UP000187172"/>
    </source>
</evidence>
<evidence type="ECO:0000256" key="3">
    <source>
        <dbReference type="ARBA" id="ARBA00022544"/>
    </source>
</evidence>
<dbReference type="GO" id="GO:0009847">
    <property type="term" value="P:spore germination"/>
    <property type="evidence" value="ECO:0007669"/>
    <property type="project" value="InterPro"/>
</dbReference>
<organism evidence="11 12">
    <name type="scientific">Paenibacillus rhizosphaerae</name>
    <dbReference type="NCBI Taxonomy" id="297318"/>
    <lineage>
        <taxon>Bacteria</taxon>
        <taxon>Bacillati</taxon>
        <taxon>Bacillota</taxon>
        <taxon>Bacilli</taxon>
        <taxon>Bacillales</taxon>
        <taxon>Paenibacillaceae</taxon>
        <taxon>Paenibacillus</taxon>
    </lineage>
</organism>
<dbReference type="STRING" id="297318.BK138_07325"/>
<keyword evidence="6" id="KW-0564">Palmitate</keyword>
<evidence type="ECO:0000256" key="4">
    <source>
        <dbReference type="ARBA" id="ARBA00022729"/>
    </source>
</evidence>
<accession>A0A1R1F2N1</accession>
<dbReference type="InterPro" id="IPR046953">
    <property type="entry name" value="Spore_GerAC-like_C"/>
</dbReference>
<dbReference type="RefSeq" id="WP_076167824.1">
    <property type="nucleotide sequence ID" value="NZ_MRTP01000001.1"/>
</dbReference>
<proteinExistence type="inferred from homology"/>
<dbReference type="PANTHER" id="PTHR35789:SF1">
    <property type="entry name" value="SPORE GERMINATION PROTEIN B3"/>
    <property type="match status" value="1"/>
</dbReference>
<evidence type="ECO:0000259" key="9">
    <source>
        <dbReference type="Pfam" id="PF05504"/>
    </source>
</evidence>
<sequence length="378" mass="42510">MKKNLLFFCLLFLSASLTGCWNLKEPNQRAFIIGVGMDMTEDKELEISSEIAVPAGLGSSQVTGAGKKNTFTVASAKGKDFMDAGQHLQAELSRSLFYAHRQTILIGHRMAEEGLGKYLDMIFRNPKSELRSVILVVKDGTAKEVIKAEPTFDPFISTTLGSQQYALGMKPYYYRMLLCDAFSEGTQPIVPAITADPSRGYIYAGSAILDKDHGIKLVGYLDPEESMYNNWMMGKQKNFTFTTLIGKENETISLAVQSLKHRTQIKIIKHQPQIYISLHGTGSIVENNSSLDPSKDDDLKIIQTKLSQEAEEKVRKLIDKAQHQYKIDIFGIGEQVHMQHPEIWKTLKPHWHETFPELPITVSVHLRYRDPGQTNSSL</sequence>
<dbReference type="EMBL" id="MRTP01000001">
    <property type="protein sequence ID" value="OMF58335.1"/>
    <property type="molecule type" value="Genomic_DNA"/>
</dbReference>
<dbReference type="PANTHER" id="PTHR35789">
    <property type="entry name" value="SPORE GERMINATION PROTEIN B3"/>
    <property type="match status" value="1"/>
</dbReference>
<comment type="caution">
    <text evidence="11">The sequence shown here is derived from an EMBL/GenBank/DDBJ whole genome shotgun (WGS) entry which is preliminary data.</text>
</comment>
<dbReference type="NCBIfam" id="TIGR02887">
    <property type="entry name" value="spore_ger_x_C"/>
    <property type="match status" value="1"/>
</dbReference>
<gene>
    <name evidence="11" type="ORF">BK138_07325</name>
</gene>
<protein>
    <submittedName>
        <fullName evidence="11">Uncharacterized protein</fullName>
    </submittedName>
</protein>
<keyword evidence="12" id="KW-1185">Reference proteome</keyword>
<feature type="domain" description="Spore germination protein N-terminal" evidence="10">
    <location>
        <begin position="24"/>
        <end position="194"/>
    </location>
</feature>
<feature type="domain" description="Spore germination GerAC-like C-terminal" evidence="9">
    <location>
        <begin position="205"/>
        <end position="372"/>
    </location>
</feature>
<evidence type="ECO:0000256" key="7">
    <source>
        <dbReference type="ARBA" id="ARBA00023288"/>
    </source>
</evidence>
<evidence type="ECO:0000256" key="2">
    <source>
        <dbReference type="ARBA" id="ARBA00007886"/>
    </source>
</evidence>
<dbReference type="InterPro" id="IPR038501">
    <property type="entry name" value="Spore_GerAC_C_sf"/>
</dbReference>
<evidence type="ECO:0000313" key="11">
    <source>
        <dbReference type="EMBL" id="OMF58335.1"/>
    </source>
</evidence>
<dbReference type="AlphaFoldDB" id="A0A1R1F2N1"/>
<feature type="chain" id="PRO_5039308854" evidence="8">
    <location>
        <begin position="20"/>
        <end position="378"/>
    </location>
</feature>
<feature type="signal peptide" evidence="8">
    <location>
        <begin position="1"/>
        <end position="19"/>
    </location>
</feature>
<keyword evidence="4 8" id="KW-0732">Signal</keyword>
<dbReference type="InterPro" id="IPR008844">
    <property type="entry name" value="Spore_GerAC-like"/>
</dbReference>
<dbReference type="Gene3D" id="3.30.300.210">
    <property type="entry name" value="Nutrient germinant receptor protein C, domain 3"/>
    <property type="match status" value="1"/>
</dbReference>
<dbReference type="Pfam" id="PF25198">
    <property type="entry name" value="Spore_GerAC_N"/>
    <property type="match status" value="1"/>
</dbReference>
<comment type="similarity">
    <text evidence="2">Belongs to the GerABKC lipoprotein family.</text>
</comment>
<name>A0A1R1F2N1_9BACL</name>
<dbReference type="Proteomes" id="UP000187172">
    <property type="component" value="Unassembled WGS sequence"/>
</dbReference>
<evidence type="ECO:0000256" key="5">
    <source>
        <dbReference type="ARBA" id="ARBA00023136"/>
    </source>
</evidence>
<keyword evidence="7" id="KW-0449">Lipoprotein</keyword>
<reference evidence="11 12" key="1">
    <citation type="submission" date="2016-11" db="EMBL/GenBank/DDBJ databases">
        <title>Paenibacillus species isolates.</title>
        <authorList>
            <person name="Beno S.M."/>
        </authorList>
    </citation>
    <scope>NUCLEOTIDE SEQUENCE [LARGE SCALE GENOMIC DNA]</scope>
    <source>
        <strain evidence="11 12">FSL R5-0378</strain>
    </source>
</reference>
<evidence type="ECO:0000256" key="8">
    <source>
        <dbReference type="SAM" id="SignalP"/>
    </source>
</evidence>
<dbReference type="Pfam" id="PF05504">
    <property type="entry name" value="Spore_GerAC"/>
    <property type="match status" value="1"/>
</dbReference>
<dbReference type="PROSITE" id="PS51257">
    <property type="entry name" value="PROKAR_LIPOPROTEIN"/>
    <property type="match status" value="1"/>
</dbReference>